<organism evidence="2 3">
    <name type="scientific">Gigaspora rosea</name>
    <dbReference type="NCBI Taxonomy" id="44941"/>
    <lineage>
        <taxon>Eukaryota</taxon>
        <taxon>Fungi</taxon>
        <taxon>Fungi incertae sedis</taxon>
        <taxon>Mucoromycota</taxon>
        <taxon>Glomeromycotina</taxon>
        <taxon>Glomeromycetes</taxon>
        <taxon>Diversisporales</taxon>
        <taxon>Gigasporaceae</taxon>
        <taxon>Gigaspora</taxon>
    </lineage>
</organism>
<dbReference type="AlphaFoldDB" id="A0A397TZ96"/>
<evidence type="ECO:0000313" key="2">
    <source>
        <dbReference type="EMBL" id="RIB00156.1"/>
    </source>
</evidence>
<keyword evidence="3" id="KW-1185">Reference proteome</keyword>
<accession>A0A397TZ96</accession>
<evidence type="ECO:0000256" key="1">
    <source>
        <dbReference type="SAM" id="MobiDB-lite"/>
    </source>
</evidence>
<name>A0A397TZ96_9GLOM</name>
<gene>
    <name evidence="2" type="ORF">C2G38_2235400</name>
</gene>
<comment type="caution">
    <text evidence="2">The sequence shown here is derived from an EMBL/GenBank/DDBJ whole genome shotgun (WGS) entry which is preliminary data.</text>
</comment>
<feature type="region of interest" description="Disordered" evidence="1">
    <location>
        <begin position="276"/>
        <end position="309"/>
    </location>
</feature>
<dbReference type="EMBL" id="QKWP01005074">
    <property type="protein sequence ID" value="RIB00156.1"/>
    <property type="molecule type" value="Genomic_DNA"/>
</dbReference>
<sequence>MLGYAETIVRIKHVKENVNEDINSLIVWALGTYPVDSEDYNIEMSLFVPISLDERDLDSQAVFVKDNFFSVGGKIVPGFYEGNNRMMVASSTHITILNRVDASNKSPLKISLIGIPQEMTNEIKGDAIIQTLLEIINNEFYVYAKDVNYIDAQFLNKKNILEISKDKFEDETVASISKSENANKPESSLSNNFYPSKCVRVDNSDDSVQGFCAKGSTDCQDFVESVEENFENKNSVALGSGCGSNLVDGSRLPKQIRTDVSEESFRSFYAKDDGDSANFSHDEEVEGSVKNSSYQKKSSCQKDKKSVGQSLRCNLRSRASGASTHKV</sequence>
<protein>
    <submittedName>
        <fullName evidence="2">Uncharacterized protein</fullName>
    </submittedName>
</protein>
<dbReference type="Proteomes" id="UP000266673">
    <property type="component" value="Unassembled WGS sequence"/>
</dbReference>
<evidence type="ECO:0000313" key="3">
    <source>
        <dbReference type="Proteomes" id="UP000266673"/>
    </source>
</evidence>
<proteinExistence type="predicted"/>
<dbReference type="OrthoDB" id="10372183at2759"/>
<reference evidence="2 3" key="1">
    <citation type="submission" date="2018-06" db="EMBL/GenBank/DDBJ databases">
        <title>Comparative genomics reveals the genomic features of Rhizophagus irregularis, R. cerebriforme, R. diaphanum and Gigaspora rosea, and their symbiotic lifestyle signature.</title>
        <authorList>
            <person name="Morin E."/>
            <person name="San Clemente H."/>
            <person name="Chen E.C.H."/>
            <person name="De La Providencia I."/>
            <person name="Hainaut M."/>
            <person name="Kuo A."/>
            <person name="Kohler A."/>
            <person name="Murat C."/>
            <person name="Tang N."/>
            <person name="Roy S."/>
            <person name="Loubradou J."/>
            <person name="Henrissat B."/>
            <person name="Grigoriev I.V."/>
            <person name="Corradi N."/>
            <person name="Roux C."/>
            <person name="Martin F.M."/>
        </authorList>
    </citation>
    <scope>NUCLEOTIDE SEQUENCE [LARGE SCALE GENOMIC DNA]</scope>
    <source>
        <strain evidence="2 3">DAOM 194757</strain>
    </source>
</reference>